<dbReference type="Proteomes" id="UP000464178">
    <property type="component" value="Chromosome"/>
</dbReference>
<accession>A0A6P2DBE4</accession>
<dbReference type="InterPro" id="IPR013766">
    <property type="entry name" value="Thioredoxin_domain"/>
</dbReference>
<sequence>MSHRVVSALLLLAGGAVLVLAYLLPTRVGHPVTPLMESAADGAAGRKVTTLPAGGDRPRVIVFVLPGCPCSIEYEPYVQRLHRAYGDQAEFIEVVAGDPGAAEQWKQQHAAPFPVLSDADGKIAREFGALRSAYTALVLNGKVAKLWPGYSSETLGELGRLISTETNVPVRPIDTNGAPEKLISGCSL</sequence>
<dbReference type="EMBL" id="LR593886">
    <property type="protein sequence ID" value="VTR98295.1"/>
    <property type="molecule type" value="Genomic_DNA"/>
</dbReference>
<dbReference type="SUPFAM" id="SSF52833">
    <property type="entry name" value="Thioredoxin-like"/>
    <property type="match status" value="1"/>
</dbReference>
<dbReference type="PROSITE" id="PS51352">
    <property type="entry name" value="THIOREDOXIN_2"/>
    <property type="match status" value="1"/>
</dbReference>
<feature type="domain" description="Thioredoxin" evidence="1">
    <location>
        <begin position="26"/>
        <end position="167"/>
    </location>
</feature>
<keyword evidence="3" id="KW-1185">Reference proteome</keyword>
<name>A0A6P2DBE4_9BACT</name>
<protein>
    <recommendedName>
        <fullName evidence="1">Thioredoxin domain-containing protein</fullName>
    </recommendedName>
</protein>
<dbReference type="GO" id="GO:0016491">
    <property type="term" value="F:oxidoreductase activity"/>
    <property type="evidence" value="ECO:0007669"/>
    <property type="project" value="InterPro"/>
</dbReference>
<dbReference type="AlphaFoldDB" id="A0A6P2DBE4"/>
<dbReference type="KEGG" id="gms:SOIL9_03220"/>
<dbReference type="RefSeq" id="WP_162671552.1">
    <property type="nucleotide sequence ID" value="NZ_LR593886.1"/>
</dbReference>
<evidence type="ECO:0000313" key="3">
    <source>
        <dbReference type="Proteomes" id="UP000464178"/>
    </source>
</evidence>
<dbReference type="InterPro" id="IPR036249">
    <property type="entry name" value="Thioredoxin-like_sf"/>
</dbReference>
<proteinExistence type="predicted"/>
<dbReference type="GO" id="GO:0016209">
    <property type="term" value="F:antioxidant activity"/>
    <property type="evidence" value="ECO:0007669"/>
    <property type="project" value="InterPro"/>
</dbReference>
<evidence type="ECO:0000313" key="2">
    <source>
        <dbReference type="EMBL" id="VTR98295.1"/>
    </source>
</evidence>
<organism evidence="2 3">
    <name type="scientific">Gemmata massiliana</name>
    <dbReference type="NCBI Taxonomy" id="1210884"/>
    <lineage>
        <taxon>Bacteria</taxon>
        <taxon>Pseudomonadati</taxon>
        <taxon>Planctomycetota</taxon>
        <taxon>Planctomycetia</taxon>
        <taxon>Gemmatales</taxon>
        <taxon>Gemmataceae</taxon>
        <taxon>Gemmata</taxon>
    </lineage>
</organism>
<gene>
    <name evidence="2" type="ORF">SOIL9_03220</name>
</gene>
<evidence type="ECO:0000259" key="1">
    <source>
        <dbReference type="PROSITE" id="PS51352"/>
    </source>
</evidence>
<dbReference type="Gene3D" id="3.40.30.10">
    <property type="entry name" value="Glutaredoxin"/>
    <property type="match status" value="1"/>
</dbReference>
<dbReference type="Pfam" id="PF00578">
    <property type="entry name" value="AhpC-TSA"/>
    <property type="match status" value="1"/>
</dbReference>
<dbReference type="InterPro" id="IPR000866">
    <property type="entry name" value="AhpC/TSA"/>
</dbReference>
<reference evidence="2 3" key="1">
    <citation type="submission" date="2019-05" db="EMBL/GenBank/DDBJ databases">
        <authorList>
            <consortium name="Science for Life Laboratories"/>
        </authorList>
    </citation>
    <scope>NUCLEOTIDE SEQUENCE [LARGE SCALE GENOMIC DNA]</scope>
    <source>
        <strain evidence="2">Soil9</strain>
    </source>
</reference>